<reference evidence="1" key="2">
    <citation type="journal article" date="2015" name="Data Brief">
        <title>Shoot transcriptome of the giant reed, Arundo donax.</title>
        <authorList>
            <person name="Barrero R.A."/>
            <person name="Guerrero F.D."/>
            <person name="Moolhuijzen P."/>
            <person name="Goolsby J.A."/>
            <person name="Tidwell J."/>
            <person name="Bellgard S.E."/>
            <person name="Bellgard M.I."/>
        </authorList>
    </citation>
    <scope>NUCLEOTIDE SEQUENCE</scope>
    <source>
        <tissue evidence="1">Shoot tissue taken approximately 20 cm above the soil surface</tissue>
    </source>
</reference>
<name>A0A0A8XZZ9_ARUDO</name>
<reference evidence="1" key="1">
    <citation type="submission" date="2014-09" db="EMBL/GenBank/DDBJ databases">
        <authorList>
            <person name="Magalhaes I.L.F."/>
            <person name="Oliveira U."/>
            <person name="Santos F.R."/>
            <person name="Vidigal T.H.D.A."/>
            <person name="Brescovit A.D."/>
            <person name="Santos A.J."/>
        </authorList>
    </citation>
    <scope>NUCLEOTIDE SEQUENCE</scope>
    <source>
        <tissue evidence="1">Shoot tissue taken approximately 20 cm above the soil surface</tissue>
    </source>
</reference>
<dbReference type="AlphaFoldDB" id="A0A0A8XZZ9"/>
<sequence>MMWFCLSLVIIRRVGRRFRIK</sequence>
<accession>A0A0A8XZZ9</accession>
<dbReference type="EMBL" id="GBRH01278331">
    <property type="protein sequence ID" value="JAD19564.1"/>
    <property type="molecule type" value="Transcribed_RNA"/>
</dbReference>
<protein>
    <submittedName>
        <fullName evidence="1">Uncharacterized protein</fullName>
    </submittedName>
</protein>
<proteinExistence type="predicted"/>
<organism evidence="1">
    <name type="scientific">Arundo donax</name>
    <name type="common">Giant reed</name>
    <name type="synonym">Donax arundinaceus</name>
    <dbReference type="NCBI Taxonomy" id="35708"/>
    <lineage>
        <taxon>Eukaryota</taxon>
        <taxon>Viridiplantae</taxon>
        <taxon>Streptophyta</taxon>
        <taxon>Embryophyta</taxon>
        <taxon>Tracheophyta</taxon>
        <taxon>Spermatophyta</taxon>
        <taxon>Magnoliopsida</taxon>
        <taxon>Liliopsida</taxon>
        <taxon>Poales</taxon>
        <taxon>Poaceae</taxon>
        <taxon>PACMAD clade</taxon>
        <taxon>Arundinoideae</taxon>
        <taxon>Arundineae</taxon>
        <taxon>Arundo</taxon>
    </lineage>
</organism>
<evidence type="ECO:0000313" key="1">
    <source>
        <dbReference type="EMBL" id="JAD19564.1"/>
    </source>
</evidence>